<comment type="caution">
    <text evidence="3">The sequence shown here is derived from an EMBL/GenBank/DDBJ whole genome shotgun (WGS) entry which is preliminary data.</text>
</comment>
<evidence type="ECO:0000256" key="1">
    <source>
        <dbReference type="ARBA" id="ARBA00005431"/>
    </source>
</evidence>
<dbReference type="Proteomes" id="UP000886611">
    <property type="component" value="Unassembled WGS sequence"/>
</dbReference>
<reference evidence="3 4" key="1">
    <citation type="journal article" date="2021" name="Cell">
        <title>Tracing the genetic footprints of vertebrate landing in non-teleost ray-finned fishes.</title>
        <authorList>
            <person name="Bi X."/>
            <person name="Wang K."/>
            <person name="Yang L."/>
            <person name="Pan H."/>
            <person name="Jiang H."/>
            <person name="Wei Q."/>
            <person name="Fang M."/>
            <person name="Yu H."/>
            <person name="Zhu C."/>
            <person name="Cai Y."/>
            <person name="He Y."/>
            <person name="Gan X."/>
            <person name="Zeng H."/>
            <person name="Yu D."/>
            <person name="Zhu Y."/>
            <person name="Jiang H."/>
            <person name="Qiu Q."/>
            <person name="Yang H."/>
            <person name="Zhang Y.E."/>
            <person name="Wang W."/>
            <person name="Zhu M."/>
            <person name="He S."/>
            <person name="Zhang G."/>
        </authorList>
    </citation>
    <scope>NUCLEOTIDE SEQUENCE [LARGE SCALE GENOMIC DNA]</scope>
    <source>
        <strain evidence="3">Bchr_013</strain>
    </source>
</reference>
<feature type="non-terminal residue" evidence="3">
    <location>
        <position position="1"/>
    </location>
</feature>
<proteinExistence type="inferred from homology"/>
<sequence>MGSANQTHCGYLASDLTPEEISEEVYLQESLVWPGPPHKGIPFQQSSDPKHSFFVIINSKTVFQIGDMLEVLVHMHDFLGHPKQHGGDFLLARIHSPELKAGAAGKVVDHQNGFYSVYFSLLWPGEVHISIILVHPSEAVQVLKRLREERPDRVYFKSLFRSGYLSESTVCNLCLPLHQPLCNYSDPHTGEPWFCYKPKLLSCDTRIDHAKGGYQKHILVGKEILFFQSDVNIKIPISPSGAGYVVVKFPAKQDLPEPDKSIHAETAKYSPSGFYFQDMWMSTTQILKRFNDTSSITKCLKGKVIYLLGDSTVRQWFEYLNAFVPDLKEFNLGSPRNVGPFLAVDSDHNIMLKYRCHGPPIRFSTVAASELRYIANELEGIKGGKNTVVAITIWSHFSTFPVEVYIRRLRNIRRAVLRLLDRSPDTLIVIKTANLQALDPEVSLYNSDWFSLQLDILLRRMFQGLDVVLVDAWEMTLAHSLPHALHPPLIIVKNQIDVFLSHICPDSPKYDERMAKESGGTAGDWEMQANLKRQPSFLKEVGITDLSPEIILLPKSIKQAVHSELTSLGGMDM</sequence>
<dbReference type="AlphaFoldDB" id="A0A8X8BKB6"/>
<feature type="domain" description="NXPE C-terminal" evidence="2">
    <location>
        <begin position="280"/>
        <end position="504"/>
    </location>
</feature>
<gene>
    <name evidence="3" type="primary">Nxpe3_0</name>
    <name evidence="3" type="ORF">GTO96_0013237</name>
</gene>
<evidence type="ECO:0000313" key="4">
    <source>
        <dbReference type="Proteomes" id="UP000886611"/>
    </source>
</evidence>
<dbReference type="PANTHER" id="PTHR16165">
    <property type="entry name" value="NXPE FAMILY MEMBER"/>
    <property type="match status" value="1"/>
</dbReference>
<dbReference type="InterPro" id="IPR026845">
    <property type="entry name" value="NXPH/NXPE"/>
</dbReference>
<dbReference type="PANTHER" id="PTHR16165:SF9">
    <property type="entry name" value="NXPE FAMILY MEMBER 3"/>
    <property type="match status" value="1"/>
</dbReference>
<organism evidence="3 4">
    <name type="scientific">Polypterus senegalus</name>
    <name type="common">Senegal bichir</name>
    <dbReference type="NCBI Taxonomy" id="55291"/>
    <lineage>
        <taxon>Eukaryota</taxon>
        <taxon>Metazoa</taxon>
        <taxon>Chordata</taxon>
        <taxon>Craniata</taxon>
        <taxon>Vertebrata</taxon>
        <taxon>Euteleostomi</taxon>
        <taxon>Actinopterygii</taxon>
        <taxon>Polypteriformes</taxon>
        <taxon>Polypteridae</taxon>
        <taxon>Polypterus</taxon>
    </lineage>
</organism>
<comment type="similarity">
    <text evidence="1">Belongs to the NXPE family.</text>
</comment>
<protein>
    <submittedName>
        <fullName evidence="3">NXPE3 protein</fullName>
    </submittedName>
</protein>
<keyword evidence="4" id="KW-1185">Reference proteome</keyword>
<feature type="non-terminal residue" evidence="3">
    <location>
        <position position="573"/>
    </location>
</feature>
<dbReference type="InterPro" id="IPR014756">
    <property type="entry name" value="Ig_E-set"/>
</dbReference>
<evidence type="ECO:0000259" key="2">
    <source>
        <dbReference type="Pfam" id="PF24536"/>
    </source>
</evidence>
<dbReference type="Pfam" id="PF24536">
    <property type="entry name" value="NXPE4_C"/>
    <property type="match status" value="1"/>
</dbReference>
<dbReference type="EMBL" id="JAATIS010008602">
    <property type="protein sequence ID" value="KAG2457366.1"/>
    <property type="molecule type" value="Genomic_DNA"/>
</dbReference>
<dbReference type="SUPFAM" id="SSF81296">
    <property type="entry name" value="E set domains"/>
    <property type="match status" value="1"/>
</dbReference>
<evidence type="ECO:0000313" key="3">
    <source>
        <dbReference type="EMBL" id="KAG2457366.1"/>
    </source>
</evidence>
<dbReference type="Pfam" id="PF06312">
    <property type="entry name" value="Neurexophilin"/>
    <property type="match status" value="1"/>
</dbReference>
<name>A0A8X8BKB6_POLSE</name>
<dbReference type="InterPro" id="IPR057106">
    <property type="entry name" value="NXPE4_C"/>
</dbReference>
<accession>A0A8X8BKB6</accession>